<reference evidence="4 5" key="1">
    <citation type="submission" date="2024-08" db="EMBL/GenBank/DDBJ databases">
        <authorList>
            <person name="Ishaq N."/>
        </authorList>
    </citation>
    <scope>NUCLEOTIDE SEQUENCE [LARGE SCALE GENOMIC DNA]</scope>
    <source>
        <strain evidence="4 5">DSM 18651</strain>
    </source>
</reference>
<evidence type="ECO:0000313" key="4">
    <source>
        <dbReference type="EMBL" id="MFA0811736.1"/>
    </source>
</evidence>
<protein>
    <submittedName>
        <fullName evidence="4">Porin family protein</fullName>
    </submittedName>
</protein>
<evidence type="ECO:0000313" key="5">
    <source>
        <dbReference type="Proteomes" id="UP001569428"/>
    </source>
</evidence>
<gene>
    <name evidence="4" type="ORF">ACCI49_12465</name>
</gene>
<feature type="chain" id="PRO_5046161737" evidence="2">
    <location>
        <begin position="23"/>
        <end position="166"/>
    </location>
</feature>
<feature type="signal peptide" evidence="2">
    <location>
        <begin position="1"/>
        <end position="22"/>
    </location>
</feature>
<proteinExistence type="predicted"/>
<keyword evidence="1 2" id="KW-0732">Signal</keyword>
<evidence type="ECO:0000256" key="1">
    <source>
        <dbReference type="ARBA" id="ARBA00022729"/>
    </source>
</evidence>
<dbReference type="Gene3D" id="2.40.160.20">
    <property type="match status" value="1"/>
</dbReference>
<feature type="domain" description="Outer membrane protein beta-barrel" evidence="3">
    <location>
        <begin position="9"/>
        <end position="153"/>
    </location>
</feature>
<dbReference type="InterPro" id="IPR027385">
    <property type="entry name" value="Beta-barrel_OMP"/>
</dbReference>
<dbReference type="RefSeq" id="WP_371839334.1">
    <property type="nucleotide sequence ID" value="NZ_JBGMEK010000025.1"/>
</dbReference>
<evidence type="ECO:0000256" key="2">
    <source>
        <dbReference type="SAM" id="SignalP"/>
    </source>
</evidence>
<dbReference type="SUPFAM" id="SSF56925">
    <property type="entry name" value="OMPA-like"/>
    <property type="match status" value="1"/>
</dbReference>
<name>A0ABV4P018_9GAMM</name>
<dbReference type="Proteomes" id="UP001569428">
    <property type="component" value="Unassembled WGS sequence"/>
</dbReference>
<evidence type="ECO:0000259" key="3">
    <source>
        <dbReference type="Pfam" id="PF13505"/>
    </source>
</evidence>
<accession>A0ABV4P018</accession>
<dbReference type="InterPro" id="IPR011250">
    <property type="entry name" value="OMP/PagP_B-barrel"/>
</dbReference>
<keyword evidence="5" id="KW-1185">Reference proteome</keyword>
<comment type="caution">
    <text evidence="4">The sequence shown here is derived from an EMBL/GenBank/DDBJ whole genome shotgun (WGS) entry which is preliminary data.</text>
</comment>
<organism evidence="4 5">
    <name type="scientific">Microbulbifer epialgicus</name>
    <dbReference type="NCBI Taxonomy" id="393907"/>
    <lineage>
        <taxon>Bacteria</taxon>
        <taxon>Pseudomonadati</taxon>
        <taxon>Pseudomonadota</taxon>
        <taxon>Gammaproteobacteria</taxon>
        <taxon>Cellvibrionales</taxon>
        <taxon>Microbulbiferaceae</taxon>
        <taxon>Microbulbifer</taxon>
    </lineage>
</organism>
<dbReference type="Pfam" id="PF13505">
    <property type="entry name" value="OMP_b-brl"/>
    <property type="match status" value="1"/>
</dbReference>
<sequence>MHINLKALAAAVALVCSAAAQAEGAYVGGVFGVMKTDVSGVSGDSPLNAGIRAGYTWNSGWGVEAELTDSLVEGEFDSYWGDENYSFATMALYATYRSQGDIYFKGRLGYLREELYVDYFGEYSDSGTSAGIGAGFKLTEKVTFEAEYTIIEADVDYWSGSLVVRF</sequence>
<dbReference type="EMBL" id="JBGMEK010000025">
    <property type="protein sequence ID" value="MFA0811736.1"/>
    <property type="molecule type" value="Genomic_DNA"/>
</dbReference>